<sequence>MIVKMLKLRLNKSLVLVLLFSLLLNAMVATVFTFDGVAEAAESKVEATIIINGTQQSFSQPAVVIKGVTMVPMRAIFEKLGATILFNQQSKEVTATKGSTTIKITIDSKIAYVNGKIQTLTTKAQTLNNVTIVPLRFVSEALGANVGWDASTLTVNISDQSISDPSSAKSTESSYTDRTGRVVTKGIDLNIAYNNNGLVIPSFTLQLRSFEGNVINTVEVSGRNFNKDMQQYEVKFPVKEYRLGDKFQIYLLKAETNIHSLVILRNTFIDEDYLSSQTELKVGNFFPLTIVAVDYEIDEKGTLGLELDPSEHLPIDGYLKIN</sequence>
<dbReference type="SUPFAM" id="SSF55383">
    <property type="entry name" value="Copper amine oxidase, domain N"/>
    <property type="match status" value="1"/>
</dbReference>
<evidence type="ECO:0000259" key="1">
    <source>
        <dbReference type="Pfam" id="PF07833"/>
    </source>
</evidence>
<dbReference type="EMBL" id="CP021780">
    <property type="protein sequence ID" value="ASA25645.1"/>
    <property type="molecule type" value="Genomic_DNA"/>
</dbReference>
<dbReference type="Proteomes" id="UP000249890">
    <property type="component" value="Chromosome"/>
</dbReference>
<dbReference type="Pfam" id="PF07833">
    <property type="entry name" value="Cu_amine_oxidN1"/>
    <property type="match status" value="1"/>
</dbReference>
<gene>
    <name evidence="2" type="ORF">B9T62_35895</name>
</gene>
<reference evidence="2 3" key="1">
    <citation type="submission" date="2017-06" db="EMBL/GenBank/DDBJ databases">
        <title>Complete genome sequence of Paenibacillus donghaensis KCTC 13049T isolated from East Sea sediment, South Korea.</title>
        <authorList>
            <person name="Jung B.K."/>
            <person name="Hong S.-J."/>
            <person name="Shin J.-H."/>
        </authorList>
    </citation>
    <scope>NUCLEOTIDE SEQUENCE [LARGE SCALE GENOMIC DNA]</scope>
    <source>
        <strain evidence="2 3">KCTC 13049</strain>
    </source>
</reference>
<name>A0A2Z2KMK8_9BACL</name>
<protein>
    <recommendedName>
        <fullName evidence="1">Copper amine oxidase-like N-terminal domain-containing protein</fullName>
    </recommendedName>
</protein>
<keyword evidence="3" id="KW-1185">Reference proteome</keyword>
<feature type="domain" description="Copper amine oxidase-like N-terminal" evidence="1">
    <location>
        <begin position="51"/>
        <end position="157"/>
    </location>
</feature>
<dbReference type="InterPro" id="IPR012854">
    <property type="entry name" value="Cu_amine_oxidase-like_N"/>
</dbReference>
<evidence type="ECO:0000313" key="2">
    <source>
        <dbReference type="EMBL" id="ASA25645.1"/>
    </source>
</evidence>
<dbReference type="AlphaFoldDB" id="A0A2Z2KMK8"/>
<accession>A0A2Z2KMK8</accession>
<dbReference type="InterPro" id="IPR036582">
    <property type="entry name" value="Mao_N_sf"/>
</dbReference>
<evidence type="ECO:0000313" key="3">
    <source>
        <dbReference type="Proteomes" id="UP000249890"/>
    </source>
</evidence>
<dbReference type="Gene3D" id="3.30.457.10">
    <property type="entry name" value="Copper amine oxidase-like, N-terminal domain"/>
    <property type="match status" value="1"/>
</dbReference>
<organism evidence="2 3">
    <name type="scientific">Paenibacillus donghaensis</name>
    <dbReference type="NCBI Taxonomy" id="414771"/>
    <lineage>
        <taxon>Bacteria</taxon>
        <taxon>Bacillati</taxon>
        <taxon>Bacillota</taxon>
        <taxon>Bacilli</taxon>
        <taxon>Bacillales</taxon>
        <taxon>Paenibacillaceae</taxon>
        <taxon>Paenibacillus</taxon>
    </lineage>
</organism>
<proteinExistence type="predicted"/>
<dbReference type="KEGG" id="pdh:B9T62_35895"/>